<protein>
    <recommendedName>
        <fullName evidence="2">RING-type domain-containing protein</fullName>
    </recommendedName>
</protein>
<evidence type="ECO:0000259" key="2">
    <source>
        <dbReference type="PROSITE" id="PS50089"/>
    </source>
</evidence>
<reference evidence="3" key="1">
    <citation type="journal article" date="2021" name="Nat. Commun.">
        <title>Genetic determinants of endophytism in the Arabidopsis root mycobiome.</title>
        <authorList>
            <person name="Mesny F."/>
            <person name="Miyauchi S."/>
            <person name="Thiergart T."/>
            <person name="Pickel B."/>
            <person name="Atanasova L."/>
            <person name="Karlsson M."/>
            <person name="Huettel B."/>
            <person name="Barry K.W."/>
            <person name="Haridas S."/>
            <person name="Chen C."/>
            <person name="Bauer D."/>
            <person name="Andreopoulos W."/>
            <person name="Pangilinan J."/>
            <person name="LaButti K."/>
            <person name="Riley R."/>
            <person name="Lipzen A."/>
            <person name="Clum A."/>
            <person name="Drula E."/>
            <person name="Henrissat B."/>
            <person name="Kohler A."/>
            <person name="Grigoriev I.V."/>
            <person name="Martin F.M."/>
            <person name="Hacquard S."/>
        </authorList>
    </citation>
    <scope>NUCLEOTIDE SEQUENCE</scope>
    <source>
        <strain evidence="3">MPI-CAGE-CH-0230</strain>
    </source>
</reference>
<comment type="caution">
    <text evidence="3">The sequence shown here is derived from an EMBL/GenBank/DDBJ whole genome shotgun (WGS) entry which is preliminary data.</text>
</comment>
<keyword evidence="1" id="KW-0479">Metal-binding</keyword>
<dbReference type="AlphaFoldDB" id="A0A9P8YEQ6"/>
<keyword evidence="4" id="KW-1185">Reference proteome</keyword>
<dbReference type="SUPFAM" id="SSF57850">
    <property type="entry name" value="RING/U-box"/>
    <property type="match status" value="1"/>
</dbReference>
<dbReference type="PROSITE" id="PS50089">
    <property type="entry name" value="ZF_RING_2"/>
    <property type="match status" value="1"/>
</dbReference>
<keyword evidence="1" id="KW-0863">Zinc-finger</keyword>
<dbReference type="Pfam" id="PF13639">
    <property type="entry name" value="zf-RING_2"/>
    <property type="match status" value="1"/>
</dbReference>
<accession>A0A9P8YEQ6</accession>
<organism evidence="3 4">
    <name type="scientific">Microdochium trichocladiopsis</name>
    <dbReference type="NCBI Taxonomy" id="1682393"/>
    <lineage>
        <taxon>Eukaryota</taxon>
        <taxon>Fungi</taxon>
        <taxon>Dikarya</taxon>
        <taxon>Ascomycota</taxon>
        <taxon>Pezizomycotina</taxon>
        <taxon>Sordariomycetes</taxon>
        <taxon>Xylariomycetidae</taxon>
        <taxon>Xylariales</taxon>
        <taxon>Microdochiaceae</taxon>
        <taxon>Microdochium</taxon>
    </lineage>
</organism>
<dbReference type="PANTHER" id="PTHR47662">
    <property type="entry name" value="RING-TYPE DOMAIN-CONTAINING PROTEIN"/>
    <property type="match status" value="1"/>
</dbReference>
<dbReference type="InterPro" id="IPR013083">
    <property type="entry name" value="Znf_RING/FYVE/PHD"/>
</dbReference>
<feature type="domain" description="RING-type" evidence="2">
    <location>
        <begin position="67"/>
        <end position="109"/>
    </location>
</feature>
<dbReference type="OrthoDB" id="5050799at2759"/>
<evidence type="ECO:0000313" key="4">
    <source>
        <dbReference type="Proteomes" id="UP000756346"/>
    </source>
</evidence>
<sequence>MFNRHELPGAPMERSQQIANQRLRLLDKQLQAEPFSKWQGRQQRDSAWPSLPAAVPAAESSFESQLCIICLDAIQDTTLIRALTCQHIYHKACFDKWFERDHDVCPLCQRRVLYDKAPEVTV</sequence>
<keyword evidence="1" id="KW-0862">Zinc</keyword>
<dbReference type="Gene3D" id="3.30.40.10">
    <property type="entry name" value="Zinc/RING finger domain, C3HC4 (zinc finger)"/>
    <property type="match status" value="1"/>
</dbReference>
<dbReference type="RefSeq" id="XP_046017089.1">
    <property type="nucleotide sequence ID" value="XM_046152856.1"/>
</dbReference>
<proteinExistence type="predicted"/>
<name>A0A9P8YEQ6_9PEZI</name>
<evidence type="ECO:0000313" key="3">
    <source>
        <dbReference type="EMBL" id="KAH7037968.1"/>
    </source>
</evidence>
<dbReference type="GeneID" id="70182402"/>
<dbReference type="PANTHER" id="PTHR47662:SF1">
    <property type="entry name" value="RING-TYPE DOMAIN-CONTAINING PROTEIN"/>
    <property type="match status" value="1"/>
</dbReference>
<evidence type="ECO:0000256" key="1">
    <source>
        <dbReference type="PROSITE-ProRule" id="PRU00175"/>
    </source>
</evidence>
<dbReference type="InterPro" id="IPR001841">
    <property type="entry name" value="Znf_RING"/>
</dbReference>
<dbReference type="Proteomes" id="UP000756346">
    <property type="component" value="Unassembled WGS sequence"/>
</dbReference>
<gene>
    <name evidence="3" type="ORF">B0I36DRAFT_315179</name>
</gene>
<dbReference type="SMART" id="SM00184">
    <property type="entry name" value="RING"/>
    <property type="match status" value="1"/>
</dbReference>
<dbReference type="EMBL" id="JAGTJQ010000002">
    <property type="protein sequence ID" value="KAH7037968.1"/>
    <property type="molecule type" value="Genomic_DNA"/>
</dbReference>
<dbReference type="GO" id="GO:0008270">
    <property type="term" value="F:zinc ion binding"/>
    <property type="evidence" value="ECO:0007669"/>
    <property type="project" value="UniProtKB-KW"/>
</dbReference>